<keyword evidence="2" id="KW-1185">Reference proteome</keyword>
<accession>A0A0C3QKZ7</accession>
<evidence type="ECO:0000313" key="1">
    <source>
        <dbReference type="EMBL" id="KIO27189.1"/>
    </source>
</evidence>
<dbReference type="EMBL" id="KN823013">
    <property type="protein sequence ID" value="KIO27189.1"/>
    <property type="molecule type" value="Genomic_DNA"/>
</dbReference>
<sequence length="70" mass="8050">MQKQKTRLLRRAQSLHKEAEGFALDSLALYSELGLENYVLRCNQFLKGPWPCKDAGKQWDMASPRPKSVD</sequence>
<reference evidence="1 2" key="1">
    <citation type="submission" date="2014-04" db="EMBL/GenBank/DDBJ databases">
        <authorList>
            <consortium name="DOE Joint Genome Institute"/>
            <person name="Kuo A."/>
            <person name="Girlanda M."/>
            <person name="Perotto S."/>
            <person name="Kohler A."/>
            <person name="Nagy L.G."/>
            <person name="Floudas D."/>
            <person name="Copeland A."/>
            <person name="Barry K.W."/>
            <person name="Cichocki N."/>
            <person name="Veneault-Fourrey C."/>
            <person name="LaButti K."/>
            <person name="Lindquist E.A."/>
            <person name="Lipzen A."/>
            <person name="Lundell T."/>
            <person name="Morin E."/>
            <person name="Murat C."/>
            <person name="Sun H."/>
            <person name="Tunlid A."/>
            <person name="Henrissat B."/>
            <person name="Grigoriev I.V."/>
            <person name="Hibbett D.S."/>
            <person name="Martin F."/>
            <person name="Nordberg H.P."/>
            <person name="Cantor M.N."/>
            <person name="Hua S.X."/>
        </authorList>
    </citation>
    <scope>NUCLEOTIDE SEQUENCE [LARGE SCALE GENOMIC DNA]</scope>
    <source>
        <strain evidence="1 2">MUT 4182</strain>
    </source>
</reference>
<dbReference type="HOGENOM" id="CLU_2759694_0_0_1"/>
<name>A0A0C3QKZ7_9AGAM</name>
<reference evidence="2" key="2">
    <citation type="submission" date="2015-01" db="EMBL/GenBank/DDBJ databases">
        <title>Evolutionary Origins and Diversification of the Mycorrhizal Mutualists.</title>
        <authorList>
            <consortium name="DOE Joint Genome Institute"/>
            <consortium name="Mycorrhizal Genomics Consortium"/>
            <person name="Kohler A."/>
            <person name="Kuo A."/>
            <person name="Nagy L.G."/>
            <person name="Floudas D."/>
            <person name="Copeland A."/>
            <person name="Barry K.W."/>
            <person name="Cichocki N."/>
            <person name="Veneault-Fourrey C."/>
            <person name="LaButti K."/>
            <person name="Lindquist E.A."/>
            <person name="Lipzen A."/>
            <person name="Lundell T."/>
            <person name="Morin E."/>
            <person name="Murat C."/>
            <person name="Riley R."/>
            <person name="Ohm R."/>
            <person name="Sun H."/>
            <person name="Tunlid A."/>
            <person name="Henrissat B."/>
            <person name="Grigoriev I.V."/>
            <person name="Hibbett D.S."/>
            <person name="Martin F."/>
        </authorList>
    </citation>
    <scope>NUCLEOTIDE SEQUENCE [LARGE SCALE GENOMIC DNA]</scope>
    <source>
        <strain evidence="2">MUT 4182</strain>
    </source>
</reference>
<dbReference type="AlphaFoldDB" id="A0A0C3QKZ7"/>
<protein>
    <submittedName>
        <fullName evidence="1">Uncharacterized protein</fullName>
    </submittedName>
</protein>
<proteinExistence type="predicted"/>
<organism evidence="1 2">
    <name type="scientific">Tulasnella calospora MUT 4182</name>
    <dbReference type="NCBI Taxonomy" id="1051891"/>
    <lineage>
        <taxon>Eukaryota</taxon>
        <taxon>Fungi</taxon>
        <taxon>Dikarya</taxon>
        <taxon>Basidiomycota</taxon>
        <taxon>Agaricomycotina</taxon>
        <taxon>Agaricomycetes</taxon>
        <taxon>Cantharellales</taxon>
        <taxon>Tulasnellaceae</taxon>
        <taxon>Tulasnella</taxon>
    </lineage>
</organism>
<dbReference type="Proteomes" id="UP000054248">
    <property type="component" value="Unassembled WGS sequence"/>
</dbReference>
<gene>
    <name evidence="1" type="ORF">M407DRAFT_23606</name>
</gene>
<evidence type="ECO:0000313" key="2">
    <source>
        <dbReference type="Proteomes" id="UP000054248"/>
    </source>
</evidence>